<dbReference type="OrthoDB" id="8136593at2"/>
<accession>A0A1H7ZRP9</accession>
<proteinExistence type="predicted"/>
<protein>
    <recommendedName>
        <fullName evidence="3">DUF1419 domain-containing protein</fullName>
    </recommendedName>
</protein>
<sequence length="202" mass="23556">MRLSANPVRKVYQGVADRRQMFRLFDRHAQRPNRFEDGDGALFRGEWFEISKAEHDYMFEILPPLWMRAGLFAMREYLTGSITSIFFELSLHGRIRHFHGYCDLGDRGSPKRMRAAIVERESRAVRAMTREERLDHIWSATEDAYRGYADGRFPSSHRGKRIVMMCVFWQARAFGLLDQLSDAEISAKLPVHLRYLPDAVAA</sequence>
<keyword evidence="2" id="KW-1185">Reference proteome</keyword>
<reference evidence="2" key="1">
    <citation type="submission" date="2016-10" db="EMBL/GenBank/DDBJ databases">
        <authorList>
            <person name="Varghese N."/>
            <person name="Submissions S."/>
        </authorList>
    </citation>
    <scope>NUCLEOTIDE SEQUENCE [LARGE SCALE GENOMIC DNA]</scope>
    <source>
        <strain evidence="2">LMG 26383,CCUG 61248,R- 45681</strain>
    </source>
</reference>
<gene>
    <name evidence="1" type="ORF">SAMN04515666_11547</name>
</gene>
<name>A0A1H7ZRP9_9HYPH</name>
<dbReference type="RefSeq" id="WP_091842667.1">
    <property type="nucleotide sequence ID" value="NZ_FOAN01000015.1"/>
</dbReference>
<evidence type="ECO:0008006" key="3">
    <source>
        <dbReference type="Google" id="ProtNLM"/>
    </source>
</evidence>
<dbReference type="Pfam" id="PF07215">
    <property type="entry name" value="DUF1419"/>
    <property type="match status" value="1"/>
</dbReference>
<organism evidence="1 2">
    <name type="scientific">Bosea lupini</name>
    <dbReference type="NCBI Taxonomy" id="1036779"/>
    <lineage>
        <taxon>Bacteria</taxon>
        <taxon>Pseudomonadati</taxon>
        <taxon>Pseudomonadota</taxon>
        <taxon>Alphaproteobacteria</taxon>
        <taxon>Hyphomicrobiales</taxon>
        <taxon>Boseaceae</taxon>
        <taxon>Bosea</taxon>
    </lineage>
</organism>
<dbReference type="InterPro" id="IPR009862">
    <property type="entry name" value="DUF1419"/>
</dbReference>
<evidence type="ECO:0000313" key="2">
    <source>
        <dbReference type="Proteomes" id="UP000199664"/>
    </source>
</evidence>
<evidence type="ECO:0000313" key="1">
    <source>
        <dbReference type="EMBL" id="SEM60047.1"/>
    </source>
</evidence>
<dbReference type="Proteomes" id="UP000199664">
    <property type="component" value="Unassembled WGS sequence"/>
</dbReference>
<dbReference type="AlphaFoldDB" id="A0A1H7ZRP9"/>
<dbReference type="STRING" id="1036779.SAMN04515666_11547"/>
<dbReference type="EMBL" id="FOAN01000015">
    <property type="protein sequence ID" value="SEM60047.1"/>
    <property type="molecule type" value="Genomic_DNA"/>
</dbReference>